<feature type="transmembrane region" description="Helical" evidence="1">
    <location>
        <begin position="39"/>
        <end position="62"/>
    </location>
</feature>
<dbReference type="EMBL" id="JACIBY010000001">
    <property type="protein sequence ID" value="MBB3836141.1"/>
    <property type="molecule type" value="Genomic_DNA"/>
</dbReference>
<proteinExistence type="predicted"/>
<evidence type="ECO:0000313" key="3">
    <source>
        <dbReference type="Proteomes" id="UP000541352"/>
    </source>
</evidence>
<comment type="caution">
    <text evidence="2">The sequence shown here is derived from an EMBL/GenBank/DDBJ whole genome shotgun (WGS) entry which is preliminary data.</text>
</comment>
<keyword evidence="3" id="KW-1185">Reference proteome</keyword>
<sequence>MTTKHNRRAYFFLFPLFAAVAVLVLGAAVMWLWNAILPALLGVAFISYWQAVGLLILCRLLFGNFSRGKGAPWAQHAQKKAAFREKWLHMNEEERARLREEWRKRCGKN</sequence>
<evidence type="ECO:0000256" key="1">
    <source>
        <dbReference type="SAM" id="Phobius"/>
    </source>
</evidence>
<keyword evidence="1" id="KW-0812">Transmembrane</keyword>
<protein>
    <recommendedName>
        <fullName evidence="4">DUF1682 domain-containing protein</fullName>
    </recommendedName>
</protein>
<keyword evidence="1" id="KW-1133">Transmembrane helix</keyword>
<reference evidence="2 3" key="1">
    <citation type="submission" date="2020-08" db="EMBL/GenBank/DDBJ databases">
        <title>Genomic Encyclopedia of Type Strains, Phase IV (KMG-IV): sequencing the most valuable type-strain genomes for metagenomic binning, comparative biology and taxonomic classification.</title>
        <authorList>
            <person name="Goeker M."/>
        </authorList>
    </citation>
    <scope>NUCLEOTIDE SEQUENCE [LARGE SCALE GENOMIC DNA]</scope>
    <source>
        <strain evidence="2 3">DSM 17976</strain>
    </source>
</reference>
<feature type="transmembrane region" description="Helical" evidence="1">
    <location>
        <begin position="12"/>
        <end position="33"/>
    </location>
</feature>
<name>A0A7W5ZI21_9BACT</name>
<accession>A0A7W5ZI21</accession>
<keyword evidence="1" id="KW-0472">Membrane</keyword>
<evidence type="ECO:0000313" key="2">
    <source>
        <dbReference type="EMBL" id="MBB3836141.1"/>
    </source>
</evidence>
<gene>
    <name evidence="2" type="ORF">FHS57_000123</name>
</gene>
<dbReference type="RefSeq" id="WP_183970929.1">
    <property type="nucleotide sequence ID" value="NZ_JACIBY010000001.1"/>
</dbReference>
<dbReference type="AlphaFoldDB" id="A0A7W5ZI21"/>
<evidence type="ECO:0008006" key="4">
    <source>
        <dbReference type="Google" id="ProtNLM"/>
    </source>
</evidence>
<dbReference type="Proteomes" id="UP000541352">
    <property type="component" value="Unassembled WGS sequence"/>
</dbReference>
<organism evidence="2 3">
    <name type="scientific">Runella defluvii</name>
    <dbReference type="NCBI Taxonomy" id="370973"/>
    <lineage>
        <taxon>Bacteria</taxon>
        <taxon>Pseudomonadati</taxon>
        <taxon>Bacteroidota</taxon>
        <taxon>Cytophagia</taxon>
        <taxon>Cytophagales</taxon>
        <taxon>Spirosomataceae</taxon>
        <taxon>Runella</taxon>
    </lineage>
</organism>